<name>A0A2V0PMV4_9CHLO</name>
<evidence type="ECO:0000313" key="1">
    <source>
        <dbReference type="EMBL" id="GBG00433.1"/>
    </source>
</evidence>
<keyword evidence="2" id="KW-1185">Reference proteome</keyword>
<protein>
    <submittedName>
        <fullName evidence="1">Uncharacterized protein</fullName>
    </submittedName>
</protein>
<comment type="caution">
    <text evidence="1">The sequence shown here is derived from an EMBL/GenBank/DDBJ whole genome shotgun (WGS) entry which is preliminary data.</text>
</comment>
<dbReference type="EMBL" id="BDRX01000224">
    <property type="protein sequence ID" value="GBG00433.1"/>
    <property type="molecule type" value="Genomic_DNA"/>
</dbReference>
<dbReference type="STRING" id="307507.A0A2V0PMV4"/>
<reference evidence="1 2" key="1">
    <citation type="journal article" date="2018" name="Sci. Rep.">
        <title>Raphidocelis subcapitata (=Pseudokirchneriella subcapitata) provides an insight into genome evolution and environmental adaptations in the Sphaeropleales.</title>
        <authorList>
            <person name="Suzuki S."/>
            <person name="Yamaguchi H."/>
            <person name="Nakajima N."/>
            <person name="Kawachi M."/>
        </authorList>
    </citation>
    <scope>NUCLEOTIDE SEQUENCE [LARGE SCALE GENOMIC DNA]</scope>
    <source>
        <strain evidence="1 2">NIES-35</strain>
    </source>
</reference>
<dbReference type="AlphaFoldDB" id="A0A2V0PMV4"/>
<gene>
    <name evidence="1" type="ORF">Rsub_13232</name>
</gene>
<sequence>MALAPVKVPAELRGVRPTVLEEYVRHRLLQFMTGLSLRLRALQPGAALELLDTAAAEALRALPPPDYGSVAIELLELQLVFRHDCLAPGCLEPQCALCAHSTDRRCTTNFDRKYLVNDRMLARCGAIIRIEAIDCATGAPHEGALPGVYLELAALDGNAYDTRYAEQAERGAAVLATDGDFDSISLLRNKRGTPLLMAMGGGSSDGAGRLVLQPSRGKVLLPDLQ</sequence>
<dbReference type="Proteomes" id="UP000247498">
    <property type="component" value="Unassembled WGS sequence"/>
</dbReference>
<dbReference type="OrthoDB" id="505967at2759"/>
<proteinExistence type="predicted"/>
<feature type="non-terminal residue" evidence="1">
    <location>
        <position position="225"/>
    </location>
</feature>
<dbReference type="InParanoid" id="A0A2V0PMV4"/>
<organism evidence="1 2">
    <name type="scientific">Raphidocelis subcapitata</name>
    <dbReference type="NCBI Taxonomy" id="307507"/>
    <lineage>
        <taxon>Eukaryota</taxon>
        <taxon>Viridiplantae</taxon>
        <taxon>Chlorophyta</taxon>
        <taxon>core chlorophytes</taxon>
        <taxon>Chlorophyceae</taxon>
        <taxon>CS clade</taxon>
        <taxon>Sphaeropleales</taxon>
        <taxon>Selenastraceae</taxon>
        <taxon>Raphidocelis</taxon>
    </lineage>
</organism>
<evidence type="ECO:0000313" key="2">
    <source>
        <dbReference type="Proteomes" id="UP000247498"/>
    </source>
</evidence>
<accession>A0A2V0PMV4</accession>